<protein>
    <submittedName>
        <fullName evidence="4">Uncharacterized protein</fullName>
    </submittedName>
</protein>
<dbReference type="OrthoDB" id="5414836at2759"/>
<feature type="transmembrane region" description="Helical" evidence="2">
    <location>
        <begin position="212"/>
        <end position="233"/>
    </location>
</feature>
<feature type="compositionally biased region" description="Low complexity" evidence="1">
    <location>
        <begin position="183"/>
        <end position="203"/>
    </location>
</feature>
<keyword evidence="2" id="KW-1133">Transmembrane helix</keyword>
<feature type="chain" id="PRO_5035884708" evidence="3">
    <location>
        <begin position="19"/>
        <end position="357"/>
    </location>
</feature>
<evidence type="ECO:0000256" key="3">
    <source>
        <dbReference type="SAM" id="SignalP"/>
    </source>
</evidence>
<organism evidence="4 5">
    <name type="scientific">Lachnellula suecica</name>
    <dbReference type="NCBI Taxonomy" id="602035"/>
    <lineage>
        <taxon>Eukaryota</taxon>
        <taxon>Fungi</taxon>
        <taxon>Dikarya</taxon>
        <taxon>Ascomycota</taxon>
        <taxon>Pezizomycotina</taxon>
        <taxon>Leotiomycetes</taxon>
        <taxon>Helotiales</taxon>
        <taxon>Lachnaceae</taxon>
        <taxon>Lachnellula</taxon>
    </lineage>
</organism>
<feature type="region of interest" description="Disordered" evidence="1">
    <location>
        <begin position="244"/>
        <end position="289"/>
    </location>
</feature>
<keyword evidence="2" id="KW-0812">Transmembrane</keyword>
<dbReference type="AlphaFoldDB" id="A0A8T9CE87"/>
<evidence type="ECO:0000256" key="2">
    <source>
        <dbReference type="SAM" id="Phobius"/>
    </source>
</evidence>
<gene>
    <name evidence="4" type="ORF">LSUE1_G001618</name>
</gene>
<sequence>MLLPRVVVAALALRQLDSILPSDYCQPTCPSCKSNIENFDSTTACVADSPFLTNCGACQSCIITYSLTHEVPNLSGLELAMSNIVNQCADTNASAQVSGLQSQASRLSLLPTISAATSGPTASPTTTSWIDPNDPRFSSILATASWSARYASRTSASGASLASASSVAAAALADSTARAQPADIASSTTGAPTNTPTITSLSTPSPPLNKSWIVGPVAGSVLGIITVFVVIFFTRRKQRREEWELGGATPTKEFTQDFSREEDEESTSSRGREKPQLHSECIPRKELDNTELVPPVELPALEPVGMELLTPREDKENSEREWPLPISPLPALFAMTEIRDERTGWSESPRHETFYHP</sequence>
<keyword evidence="3" id="KW-0732">Signal</keyword>
<name>A0A8T9CE87_9HELO</name>
<reference evidence="4 5" key="1">
    <citation type="submission" date="2018-05" db="EMBL/GenBank/DDBJ databases">
        <title>Genome sequencing and assembly of the regulated plant pathogen Lachnellula willkommii and related sister species for the development of diagnostic species identification markers.</title>
        <authorList>
            <person name="Giroux E."/>
            <person name="Bilodeau G."/>
        </authorList>
    </citation>
    <scope>NUCLEOTIDE SEQUENCE [LARGE SCALE GENOMIC DNA]</scope>
    <source>
        <strain evidence="4 5">CBS 268.59</strain>
    </source>
</reference>
<dbReference type="Proteomes" id="UP000469558">
    <property type="component" value="Unassembled WGS sequence"/>
</dbReference>
<feature type="signal peptide" evidence="3">
    <location>
        <begin position="1"/>
        <end position="18"/>
    </location>
</feature>
<evidence type="ECO:0000256" key="1">
    <source>
        <dbReference type="SAM" id="MobiDB-lite"/>
    </source>
</evidence>
<proteinExistence type="predicted"/>
<evidence type="ECO:0000313" key="5">
    <source>
        <dbReference type="Proteomes" id="UP000469558"/>
    </source>
</evidence>
<dbReference type="EMBL" id="QGMK01000147">
    <property type="protein sequence ID" value="TVY83841.1"/>
    <property type="molecule type" value="Genomic_DNA"/>
</dbReference>
<keyword evidence="5" id="KW-1185">Reference proteome</keyword>
<feature type="region of interest" description="Disordered" evidence="1">
    <location>
        <begin position="183"/>
        <end position="206"/>
    </location>
</feature>
<accession>A0A8T9CE87</accession>
<feature type="compositionally biased region" description="Basic and acidic residues" evidence="1">
    <location>
        <begin position="270"/>
        <end position="288"/>
    </location>
</feature>
<comment type="caution">
    <text evidence="4">The sequence shown here is derived from an EMBL/GenBank/DDBJ whole genome shotgun (WGS) entry which is preliminary data.</text>
</comment>
<keyword evidence="2" id="KW-0472">Membrane</keyword>
<evidence type="ECO:0000313" key="4">
    <source>
        <dbReference type="EMBL" id="TVY83841.1"/>
    </source>
</evidence>